<keyword evidence="3" id="KW-1185">Reference proteome</keyword>
<feature type="compositionally biased region" description="Gly residues" evidence="1">
    <location>
        <begin position="90"/>
        <end position="120"/>
    </location>
</feature>
<protein>
    <submittedName>
        <fullName evidence="2">Uncharacterized protein</fullName>
    </submittedName>
</protein>
<organism evidence="2 3">
    <name type="scientific">Callosobruchus maculatus</name>
    <name type="common">Southern cowpea weevil</name>
    <name type="synonym">Pulse bruchid</name>
    <dbReference type="NCBI Taxonomy" id="64391"/>
    <lineage>
        <taxon>Eukaryota</taxon>
        <taxon>Metazoa</taxon>
        <taxon>Ecdysozoa</taxon>
        <taxon>Arthropoda</taxon>
        <taxon>Hexapoda</taxon>
        <taxon>Insecta</taxon>
        <taxon>Pterygota</taxon>
        <taxon>Neoptera</taxon>
        <taxon>Endopterygota</taxon>
        <taxon>Coleoptera</taxon>
        <taxon>Polyphaga</taxon>
        <taxon>Cucujiformia</taxon>
        <taxon>Chrysomeloidea</taxon>
        <taxon>Chrysomelidae</taxon>
        <taxon>Bruchinae</taxon>
        <taxon>Bruchini</taxon>
        <taxon>Callosobruchus</taxon>
    </lineage>
</organism>
<proteinExistence type="predicted"/>
<dbReference type="EMBL" id="CAACVG010007806">
    <property type="protein sequence ID" value="VEN47161.1"/>
    <property type="molecule type" value="Genomic_DNA"/>
</dbReference>
<dbReference type="AlphaFoldDB" id="A0A653CGW9"/>
<evidence type="ECO:0000256" key="1">
    <source>
        <dbReference type="SAM" id="MobiDB-lite"/>
    </source>
</evidence>
<name>A0A653CGW9_CALMS</name>
<evidence type="ECO:0000313" key="3">
    <source>
        <dbReference type="Proteomes" id="UP000410492"/>
    </source>
</evidence>
<gene>
    <name evidence="2" type="ORF">CALMAC_LOCUS9015</name>
</gene>
<sequence length="173" mass="17883">MTPAKEDLEACSESEVGVSVAEKLRLPVVVESSFSAVVSFGCELVDTFTCRETGVFWRGTSGSFSVTEDEDIGTCGWSVMHGYDLPPSMGGPGAGGQGGPQHPGALLGLGGPGPGGGGGGAPPPPADAMAHPDSTDSYVTFCIRTPYNSHECDRGGVRCTDSAYDRLTEEEEY</sequence>
<reference evidence="2 3" key="1">
    <citation type="submission" date="2019-01" db="EMBL/GenBank/DDBJ databases">
        <authorList>
            <person name="Sayadi A."/>
        </authorList>
    </citation>
    <scope>NUCLEOTIDE SEQUENCE [LARGE SCALE GENOMIC DNA]</scope>
</reference>
<dbReference type="Proteomes" id="UP000410492">
    <property type="component" value="Unassembled WGS sequence"/>
</dbReference>
<accession>A0A653CGW9</accession>
<evidence type="ECO:0000313" key="2">
    <source>
        <dbReference type="EMBL" id="VEN47161.1"/>
    </source>
</evidence>
<feature type="region of interest" description="Disordered" evidence="1">
    <location>
        <begin position="88"/>
        <end position="128"/>
    </location>
</feature>